<reference evidence="2 3" key="1">
    <citation type="submission" date="2016-07" db="EMBL/GenBank/DDBJ databases">
        <title>Genome of Pelobium manganitolerans.</title>
        <authorList>
            <person name="Wu S."/>
            <person name="Wang G."/>
        </authorList>
    </citation>
    <scope>NUCLEOTIDE SEQUENCE [LARGE SCALE GENOMIC DNA]</scope>
    <source>
        <strain evidence="2 3">YS-25</strain>
    </source>
</reference>
<evidence type="ECO:0008006" key="4">
    <source>
        <dbReference type="Google" id="ProtNLM"/>
    </source>
</evidence>
<dbReference type="EMBL" id="MBTA01000029">
    <property type="protein sequence ID" value="RKD12768.1"/>
    <property type="molecule type" value="Genomic_DNA"/>
</dbReference>
<feature type="compositionally biased region" description="Basic residues" evidence="1">
    <location>
        <begin position="242"/>
        <end position="251"/>
    </location>
</feature>
<dbReference type="Proteomes" id="UP000283433">
    <property type="component" value="Unassembled WGS sequence"/>
</dbReference>
<evidence type="ECO:0000313" key="3">
    <source>
        <dbReference type="Proteomes" id="UP000283433"/>
    </source>
</evidence>
<evidence type="ECO:0000256" key="1">
    <source>
        <dbReference type="SAM" id="MobiDB-lite"/>
    </source>
</evidence>
<feature type="region of interest" description="Disordered" evidence="1">
    <location>
        <begin position="218"/>
        <end position="251"/>
    </location>
</feature>
<accession>A0A419S221</accession>
<comment type="caution">
    <text evidence="2">The sequence shown here is derived from an EMBL/GenBank/DDBJ whole genome shotgun (WGS) entry which is preliminary data.</text>
</comment>
<organism evidence="2 3">
    <name type="scientific">Pelobium manganitolerans</name>
    <dbReference type="NCBI Taxonomy" id="1842495"/>
    <lineage>
        <taxon>Bacteria</taxon>
        <taxon>Pseudomonadati</taxon>
        <taxon>Bacteroidota</taxon>
        <taxon>Sphingobacteriia</taxon>
        <taxon>Sphingobacteriales</taxon>
        <taxon>Sphingobacteriaceae</taxon>
        <taxon>Pelobium</taxon>
    </lineage>
</organism>
<gene>
    <name evidence="2" type="ORF">BCY91_10980</name>
</gene>
<dbReference type="AlphaFoldDB" id="A0A419S221"/>
<name>A0A419S221_9SPHI</name>
<proteinExistence type="predicted"/>
<protein>
    <recommendedName>
        <fullName evidence="4">DUF3945 domain-containing protein</fullName>
    </recommendedName>
</protein>
<feature type="compositionally biased region" description="Basic and acidic residues" evidence="1">
    <location>
        <begin position="218"/>
        <end position="231"/>
    </location>
</feature>
<dbReference type="RefSeq" id="WP_120182992.1">
    <property type="nucleotide sequence ID" value="NZ_MBTA01000029.1"/>
</dbReference>
<sequence>MKNLEYLSNQVFYSGFGRGLEQELKDKLELGDKSFSLAYNGEYGTDKISAVLNFSKSATSELYFFNSYDLALHKSNGKSLNQRFFIGKENNITQKEAYNLLSGRAIYKTWTKLEKVGEGTEVKYQPTEEKYDAWLQLDLATPDEHGNYKAQRYHENYHYDIEKSIDDLGFSSGQNALSKEQLIESLKKGNRQAMVMMDGDNSVKIFIEANPKERTLNVYEPKPKQELEKAAKIPSETTVKKDGKKQKKQSV</sequence>
<keyword evidence="3" id="KW-1185">Reference proteome</keyword>
<evidence type="ECO:0000313" key="2">
    <source>
        <dbReference type="EMBL" id="RKD12768.1"/>
    </source>
</evidence>